<proteinExistence type="predicted"/>
<protein>
    <recommendedName>
        <fullName evidence="4">Prepilin-type cleavage/methylation domain-containing protein</fullName>
    </recommendedName>
</protein>
<evidence type="ECO:0000256" key="1">
    <source>
        <dbReference type="SAM" id="Phobius"/>
    </source>
</evidence>
<accession>A0ABY0BZ33</accession>
<reference evidence="2 3" key="1">
    <citation type="journal article" date="2018" name="Front. Microbiol.">
        <title>Genome-Based Analysis Reveals the Taxonomy and Diversity of the Family Idiomarinaceae.</title>
        <authorList>
            <person name="Liu Y."/>
            <person name="Lai Q."/>
            <person name="Shao Z."/>
        </authorList>
    </citation>
    <scope>NUCLEOTIDE SEQUENCE [LARGE SCALE GENOMIC DNA]</scope>
    <source>
        <strain evidence="2 3">GBSy1</strain>
    </source>
</reference>
<dbReference type="Proteomes" id="UP000287410">
    <property type="component" value="Unassembled WGS sequence"/>
</dbReference>
<keyword evidence="1" id="KW-0812">Transmembrane</keyword>
<evidence type="ECO:0000313" key="3">
    <source>
        <dbReference type="Proteomes" id="UP000287410"/>
    </source>
</evidence>
<evidence type="ECO:0008006" key="4">
    <source>
        <dbReference type="Google" id="ProtNLM"/>
    </source>
</evidence>
<dbReference type="EMBL" id="PIPN01000003">
    <property type="protein sequence ID" value="RUO29909.1"/>
    <property type="molecule type" value="Genomic_DNA"/>
</dbReference>
<keyword evidence="1" id="KW-0472">Membrane</keyword>
<keyword evidence="1" id="KW-1133">Transmembrane helix</keyword>
<evidence type="ECO:0000313" key="2">
    <source>
        <dbReference type="EMBL" id="RUO29909.1"/>
    </source>
</evidence>
<sequence length="93" mass="10584">MTLYFPGRGRACARADDGSSLLEVLIASSIAGVGTLAVFTLFLHWYPQLDDLTDRYQTLNQRQLDQPMPYYTRRVDLFQCEKEVPDQAGLIIE</sequence>
<comment type="caution">
    <text evidence="2">The sequence shown here is derived from an EMBL/GenBank/DDBJ whole genome shotgun (WGS) entry which is preliminary data.</text>
</comment>
<keyword evidence="3" id="KW-1185">Reference proteome</keyword>
<name>A0ABY0BZ33_9GAMM</name>
<organism evidence="2 3">
    <name type="scientific">Aliidiomarina sedimenti</name>
    <dbReference type="NCBI Taxonomy" id="1933879"/>
    <lineage>
        <taxon>Bacteria</taxon>
        <taxon>Pseudomonadati</taxon>
        <taxon>Pseudomonadota</taxon>
        <taxon>Gammaproteobacteria</taxon>
        <taxon>Alteromonadales</taxon>
        <taxon>Idiomarinaceae</taxon>
        <taxon>Aliidiomarina</taxon>
    </lineage>
</organism>
<gene>
    <name evidence="2" type="ORF">CWE12_08040</name>
</gene>
<feature type="transmembrane region" description="Helical" evidence="1">
    <location>
        <begin position="21"/>
        <end position="46"/>
    </location>
</feature>